<gene>
    <name evidence="7" type="ORF">CNF02_02115</name>
</gene>
<dbReference type="GO" id="GO:0006430">
    <property type="term" value="P:lysyl-tRNA aminoacylation"/>
    <property type="evidence" value="ECO:0007669"/>
    <property type="project" value="InterPro"/>
</dbReference>
<dbReference type="GO" id="GO:0004824">
    <property type="term" value="F:lysine-tRNA ligase activity"/>
    <property type="evidence" value="ECO:0007669"/>
    <property type="project" value="InterPro"/>
</dbReference>
<proteinExistence type="predicted"/>
<evidence type="ECO:0000256" key="4">
    <source>
        <dbReference type="ARBA" id="ARBA00022840"/>
    </source>
</evidence>
<dbReference type="InterPro" id="IPR004525">
    <property type="entry name" value="EpmA"/>
</dbReference>
<evidence type="ECO:0000256" key="3">
    <source>
        <dbReference type="ARBA" id="ARBA00022741"/>
    </source>
</evidence>
<keyword evidence="2" id="KW-0436">Ligase</keyword>
<dbReference type="FunFam" id="3.30.930.10:FF:000017">
    <property type="entry name" value="Elongation factor P--(R)-beta-lysine ligase"/>
    <property type="match status" value="1"/>
</dbReference>
<feature type="domain" description="Aminoacyl-transfer RNA synthetases class-II family profile" evidence="6">
    <location>
        <begin position="13"/>
        <end position="318"/>
    </location>
</feature>
<accession>A0A2A5WEM7</accession>
<dbReference type="EMBL" id="NTJZ01000002">
    <property type="protein sequence ID" value="PDH34841.1"/>
    <property type="molecule type" value="Genomic_DNA"/>
</dbReference>
<dbReference type="InterPro" id="IPR004364">
    <property type="entry name" value="Aa-tRNA-synt_II"/>
</dbReference>
<comment type="subunit">
    <text evidence="1">Homodimer.</text>
</comment>
<dbReference type="InterPro" id="IPR045864">
    <property type="entry name" value="aa-tRNA-synth_II/BPL/LPL"/>
</dbReference>
<evidence type="ECO:0000256" key="1">
    <source>
        <dbReference type="ARBA" id="ARBA00011738"/>
    </source>
</evidence>
<dbReference type="Pfam" id="PF00152">
    <property type="entry name" value="tRNA-synt_2"/>
    <property type="match status" value="1"/>
</dbReference>
<evidence type="ECO:0000313" key="7">
    <source>
        <dbReference type="EMBL" id="PDH34841.1"/>
    </source>
</evidence>
<dbReference type="NCBIfam" id="NF006828">
    <property type="entry name" value="PRK09350.1"/>
    <property type="match status" value="1"/>
</dbReference>
<dbReference type="SUPFAM" id="SSF55681">
    <property type="entry name" value="Class II aaRS and biotin synthetases"/>
    <property type="match status" value="1"/>
</dbReference>
<dbReference type="InterPro" id="IPR018149">
    <property type="entry name" value="Lys-tRNA-synth_II_C"/>
</dbReference>
<dbReference type="Proteomes" id="UP000219329">
    <property type="component" value="Unassembled WGS sequence"/>
</dbReference>
<dbReference type="AlphaFoldDB" id="A0A2A5WEM7"/>
<dbReference type="GO" id="GO:0005524">
    <property type="term" value="F:ATP binding"/>
    <property type="evidence" value="ECO:0007669"/>
    <property type="project" value="UniProtKB-KW"/>
</dbReference>
<evidence type="ECO:0000313" key="8">
    <source>
        <dbReference type="Proteomes" id="UP000219329"/>
    </source>
</evidence>
<evidence type="ECO:0000256" key="5">
    <source>
        <dbReference type="ARBA" id="ARBA00052794"/>
    </source>
</evidence>
<comment type="catalytic activity">
    <reaction evidence="5">
        <text>D-beta-lysine + L-lysyl-[protein] + ATP = N(6)-((3R)-3,6-diaminohexanoyl)-L-lysyl-[protein] + AMP + diphosphate + H(+)</text>
        <dbReference type="Rhea" id="RHEA:83435"/>
        <dbReference type="Rhea" id="RHEA-COMP:9752"/>
        <dbReference type="Rhea" id="RHEA-COMP:20131"/>
        <dbReference type="ChEBI" id="CHEBI:15378"/>
        <dbReference type="ChEBI" id="CHEBI:29969"/>
        <dbReference type="ChEBI" id="CHEBI:30616"/>
        <dbReference type="ChEBI" id="CHEBI:33019"/>
        <dbReference type="ChEBI" id="CHEBI:84138"/>
        <dbReference type="ChEBI" id="CHEBI:156053"/>
        <dbReference type="ChEBI" id="CHEBI:456215"/>
    </reaction>
    <physiologicalReaction direction="left-to-right" evidence="5">
        <dbReference type="Rhea" id="RHEA:83436"/>
    </physiologicalReaction>
</comment>
<organism evidence="7 8">
    <name type="scientific">OM182 bacterium MED-G28</name>
    <dbReference type="NCBI Taxonomy" id="1986256"/>
    <lineage>
        <taxon>Bacteria</taxon>
        <taxon>Pseudomonadati</taxon>
        <taxon>Pseudomonadota</taxon>
        <taxon>Gammaproteobacteria</taxon>
        <taxon>OMG group</taxon>
        <taxon>OM182 clade</taxon>
    </lineage>
</organism>
<protein>
    <recommendedName>
        <fullName evidence="6">Aminoacyl-transfer RNA synthetases class-II family profile domain-containing protein</fullName>
    </recommendedName>
</protein>
<keyword evidence="3" id="KW-0547">Nucleotide-binding</keyword>
<reference evidence="7 8" key="1">
    <citation type="submission" date="2017-08" db="EMBL/GenBank/DDBJ databases">
        <title>Fine stratification of microbial communities through a metagenomic profile of the photic zone.</title>
        <authorList>
            <person name="Haro-Moreno J.M."/>
            <person name="Lopez-Perez M."/>
            <person name="De La Torre J."/>
            <person name="Picazo A."/>
            <person name="Camacho A."/>
            <person name="Rodriguez-Valera F."/>
        </authorList>
    </citation>
    <scope>NUCLEOTIDE SEQUENCE [LARGE SCALE GENOMIC DNA]</scope>
    <source>
        <strain evidence="7">MED-G28</strain>
    </source>
</reference>
<keyword evidence="4" id="KW-0067">ATP-binding</keyword>
<dbReference type="GO" id="GO:0005829">
    <property type="term" value="C:cytosol"/>
    <property type="evidence" value="ECO:0007669"/>
    <property type="project" value="TreeGrafter"/>
</dbReference>
<dbReference type="PANTHER" id="PTHR42918">
    <property type="entry name" value="LYSYL-TRNA SYNTHETASE"/>
    <property type="match status" value="1"/>
</dbReference>
<dbReference type="PROSITE" id="PS50862">
    <property type="entry name" value="AA_TRNA_LIGASE_II"/>
    <property type="match status" value="1"/>
</dbReference>
<dbReference type="Gene3D" id="3.30.930.10">
    <property type="entry name" value="Bira Bifunctional Protein, Domain 2"/>
    <property type="match status" value="1"/>
</dbReference>
<evidence type="ECO:0000256" key="2">
    <source>
        <dbReference type="ARBA" id="ARBA00022598"/>
    </source>
</evidence>
<dbReference type="PANTHER" id="PTHR42918:SF6">
    <property type="entry name" value="ELONGATION FACTOR P--(R)-BETA-LYSINE LIGASE"/>
    <property type="match status" value="1"/>
</dbReference>
<name>A0A2A5WEM7_9GAMM</name>
<dbReference type="InterPro" id="IPR006195">
    <property type="entry name" value="aa-tRNA-synth_II"/>
</dbReference>
<dbReference type="GO" id="GO:0000049">
    <property type="term" value="F:tRNA binding"/>
    <property type="evidence" value="ECO:0007669"/>
    <property type="project" value="TreeGrafter"/>
</dbReference>
<sequence>MPNWEPGASLEILRHRADLLAKLRAFFEGKEILEVETPALARAPVTDLHIQSLTTEILDANIIKTFYLQTSPEFAMKRLLAFNAEPIYQIAKVFRHDPLTKNHNPEFTLLEWYRPGFTMGQLMDEVAELLSSLLACDSIPAFSYRELFEKYFRINPHRVSSDELLALTQKQLELSNTDLTDTDCLQLLMFSVIEPALPEFCFVYDYPKAQASLSVIEADSDEDQVARRFEVYCRGMELGNGYLELTDAQEQRKRFEQDNALRKKKGLDVYPLDEKFLSALESGLPVCSGVALGVDRLLMSMHELTNIDQAISFALERI</sequence>
<dbReference type="NCBIfam" id="TIGR00462">
    <property type="entry name" value="genX"/>
    <property type="match status" value="1"/>
</dbReference>
<dbReference type="PRINTS" id="PR00982">
    <property type="entry name" value="TRNASYNTHLYS"/>
</dbReference>
<evidence type="ECO:0000259" key="6">
    <source>
        <dbReference type="PROSITE" id="PS50862"/>
    </source>
</evidence>
<comment type="caution">
    <text evidence="7">The sequence shown here is derived from an EMBL/GenBank/DDBJ whole genome shotgun (WGS) entry which is preliminary data.</text>
</comment>